<dbReference type="PANTHER" id="PTHR33963">
    <property type="entry name" value="MKRN2 OPPOSITE STRAND PROTEIN"/>
    <property type="match status" value="1"/>
</dbReference>
<dbReference type="EMBL" id="MKHE01000024">
    <property type="protein sequence ID" value="OWK02689.1"/>
    <property type="molecule type" value="Genomic_DNA"/>
</dbReference>
<dbReference type="Proteomes" id="UP000242450">
    <property type="component" value="Chromosome 24"/>
</dbReference>
<evidence type="ECO:0000313" key="2">
    <source>
        <dbReference type="EMBL" id="OWK02689.1"/>
    </source>
</evidence>
<evidence type="ECO:0000313" key="3">
    <source>
        <dbReference type="Proteomes" id="UP000242450"/>
    </source>
</evidence>
<evidence type="ECO:0000259" key="1">
    <source>
        <dbReference type="Pfam" id="PF16044"/>
    </source>
</evidence>
<comment type="caution">
    <text evidence="2">The sequence shown here is derived from an EMBL/GenBank/DDBJ whole genome shotgun (WGS) entry which is preliminary data.</text>
</comment>
<gene>
    <name evidence="2" type="ORF">Celaphus_00010654</name>
</gene>
<dbReference type="Pfam" id="PF16044">
    <property type="entry name" value="DUF4796_C"/>
    <property type="match status" value="1"/>
</dbReference>
<dbReference type="InterPro" id="IPR032016">
    <property type="entry name" value="MKRN2OS-like"/>
</dbReference>
<feature type="domain" description="MKRN2 opposite strand protein-like C-terminal" evidence="1">
    <location>
        <begin position="2"/>
        <end position="109"/>
    </location>
</feature>
<name>A0A212C9M7_CEREH</name>
<keyword evidence="3" id="KW-1185">Reference proteome</keyword>
<dbReference type="AlphaFoldDB" id="A0A212C9M7"/>
<accession>A0A212C9M7</accession>
<reference evidence="2 3" key="1">
    <citation type="journal article" date="2018" name="Mol. Genet. Genomics">
        <title>The red deer Cervus elaphus genome CerEla1.0: sequencing, annotating, genes, and chromosomes.</title>
        <authorList>
            <person name="Bana N.A."/>
            <person name="Nyiri A."/>
            <person name="Nagy J."/>
            <person name="Frank K."/>
            <person name="Nagy T."/>
            <person name="Steger V."/>
            <person name="Schiller M."/>
            <person name="Lakatos P."/>
            <person name="Sugar L."/>
            <person name="Horn P."/>
            <person name="Barta E."/>
            <person name="Orosz L."/>
        </authorList>
    </citation>
    <scope>NUCLEOTIDE SEQUENCE [LARGE SCALE GENOMIC DNA]</scope>
    <source>
        <strain evidence="2">Hungarian</strain>
    </source>
</reference>
<organism evidence="2 3">
    <name type="scientific">Cervus elaphus hippelaphus</name>
    <name type="common">European red deer</name>
    <dbReference type="NCBI Taxonomy" id="46360"/>
    <lineage>
        <taxon>Eukaryota</taxon>
        <taxon>Metazoa</taxon>
        <taxon>Chordata</taxon>
        <taxon>Craniata</taxon>
        <taxon>Vertebrata</taxon>
        <taxon>Euteleostomi</taxon>
        <taxon>Mammalia</taxon>
        <taxon>Eutheria</taxon>
        <taxon>Laurasiatheria</taxon>
        <taxon>Artiodactyla</taxon>
        <taxon>Ruminantia</taxon>
        <taxon>Pecora</taxon>
        <taxon>Cervidae</taxon>
        <taxon>Cervinae</taxon>
        <taxon>Cervus</taxon>
    </lineage>
</organism>
<dbReference type="PANTHER" id="PTHR33963:SF2">
    <property type="entry name" value="MKRN2 OPPOSITE STRAND PROTEIN"/>
    <property type="match status" value="1"/>
</dbReference>
<protein>
    <recommendedName>
        <fullName evidence="1">MKRN2 opposite strand protein-like C-terminal domain-containing protein</fullName>
    </recommendedName>
</protein>
<sequence length="133" mass="15105">VVYNYTVHGVQRDEVGWEQSVSVPLLQPGLFGLLDQWDKYLEDFSATGAWLPHRYEEDHHNCYSYALAFINCVLATEGEEPLDRDEFTEKFVVPRTRKASKYIMLYHAIEEQGFYVTDPPSPQTGPGPGSGSC</sequence>
<dbReference type="InterPro" id="IPR053921">
    <property type="entry name" value="MKRN2OS-like_C"/>
</dbReference>
<feature type="non-terminal residue" evidence="2">
    <location>
        <position position="1"/>
    </location>
</feature>
<dbReference type="OrthoDB" id="10065749at2759"/>
<proteinExistence type="predicted"/>